<comment type="caution">
    <text evidence="1">The sequence shown here is derived from an EMBL/GenBank/DDBJ whole genome shotgun (WGS) entry which is preliminary data.</text>
</comment>
<evidence type="ECO:0000313" key="2">
    <source>
        <dbReference type="Proteomes" id="UP001162483"/>
    </source>
</evidence>
<dbReference type="EMBL" id="CATNWA010000237">
    <property type="protein sequence ID" value="CAI9534977.1"/>
    <property type="molecule type" value="Genomic_DNA"/>
</dbReference>
<evidence type="ECO:0000313" key="1">
    <source>
        <dbReference type="EMBL" id="CAI9534977.1"/>
    </source>
</evidence>
<protein>
    <submittedName>
        <fullName evidence="1">Uncharacterized protein</fullName>
    </submittedName>
</protein>
<reference evidence="1" key="1">
    <citation type="submission" date="2023-05" db="EMBL/GenBank/DDBJ databases">
        <authorList>
            <person name="Stuckert A."/>
        </authorList>
    </citation>
    <scope>NUCLEOTIDE SEQUENCE</scope>
</reference>
<name>A0ABN9AG51_9NEOB</name>
<dbReference type="Proteomes" id="UP001162483">
    <property type="component" value="Unassembled WGS sequence"/>
</dbReference>
<sequence length="35" mass="3980">MCVDVAALYKTIRIVFHILEQGCLNTLHNFKGCLD</sequence>
<proteinExistence type="predicted"/>
<gene>
    <name evidence="1" type="ORF">SPARVUS_LOCUS769679</name>
</gene>
<keyword evidence="2" id="KW-1185">Reference proteome</keyword>
<accession>A0ABN9AG51</accession>
<organism evidence="1 2">
    <name type="scientific">Staurois parvus</name>
    <dbReference type="NCBI Taxonomy" id="386267"/>
    <lineage>
        <taxon>Eukaryota</taxon>
        <taxon>Metazoa</taxon>
        <taxon>Chordata</taxon>
        <taxon>Craniata</taxon>
        <taxon>Vertebrata</taxon>
        <taxon>Euteleostomi</taxon>
        <taxon>Amphibia</taxon>
        <taxon>Batrachia</taxon>
        <taxon>Anura</taxon>
        <taxon>Neobatrachia</taxon>
        <taxon>Ranoidea</taxon>
        <taxon>Ranidae</taxon>
        <taxon>Staurois</taxon>
    </lineage>
</organism>